<feature type="domain" description="Glycoside hydrolase family 5" evidence="5">
    <location>
        <begin position="121"/>
        <end position="261"/>
    </location>
</feature>
<dbReference type="GO" id="GO:0000030">
    <property type="term" value="F:mannosyltransferase activity"/>
    <property type="evidence" value="ECO:0007669"/>
    <property type="project" value="InterPro"/>
</dbReference>
<dbReference type="Proteomes" id="UP000305647">
    <property type="component" value="Unassembled WGS sequence"/>
</dbReference>
<dbReference type="GO" id="GO:0046557">
    <property type="term" value="F:glucan endo-1,6-beta-glucosidase activity"/>
    <property type="evidence" value="ECO:0007669"/>
    <property type="project" value="TreeGrafter"/>
</dbReference>
<dbReference type="Pfam" id="PF00150">
    <property type="entry name" value="Cellulase"/>
    <property type="match status" value="1"/>
</dbReference>
<comment type="similarity">
    <text evidence="1">Belongs to the glycosyl hydrolase 5 (cellulase A) family.</text>
</comment>
<comment type="caution">
    <text evidence="6">The sequence shown here is derived from an EMBL/GenBank/DDBJ whole genome shotgun (WGS) entry which is preliminary data.</text>
</comment>
<evidence type="ECO:0000256" key="4">
    <source>
        <dbReference type="SAM" id="SignalP"/>
    </source>
</evidence>
<dbReference type="EMBL" id="SPRO01000064">
    <property type="protein sequence ID" value="TIC24913.1"/>
    <property type="molecule type" value="Genomic_DNA"/>
</dbReference>
<dbReference type="UniPathway" id="UPA00378"/>
<evidence type="ECO:0000313" key="9">
    <source>
        <dbReference type="Proteomes" id="UP000305647"/>
    </source>
</evidence>
<organism evidence="6 11">
    <name type="scientific">Wallemia mellicola</name>
    <dbReference type="NCBI Taxonomy" id="1708541"/>
    <lineage>
        <taxon>Eukaryota</taxon>
        <taxon>Fungi</taxon>
        <taxon>Dikarya</taxon>
        <taxon>Basidiomycota</taxon>
        <taxon>Wallemiomycotina</taxon>
        <taxon>Wallemiomycetes</taxon>
        <taxon>Wallemiales</taxon>
        <taxon>Wallemiaceae</taxon>
        <taxon>Wallemia</taxon>
    </lineage>
</organism>
<sequence length="756" mass="85164">MLLRSLLLSTLAGLSFAVPTPRQQELVDKHLQDKLTRQTHIEGRDECTIYEPYWVGVEWPEFDEFDPSLAEIFRYRQQQSVNLGSWFVAEKWMVPSIFKCAAGLQASELDIARGWNEDDFRWLSEIGINTVRIPIGYWGVGNQFLWGTDFDGLGEVYGGQWSRIRRAIHWASLYNIGVLLDLHGAPGSANGQHISGTSDTRVGLFADEFNLQRTEDVLVYLTEQLAYVNNMVGIQLINEPQYGTEWLEAIYDRWLGAMRAVPGAEDFPLYIHDAFDLGRYAGYVAGRSDFVVEDHHSYFVYTDEDAHTPAWLHGQHVNGPVRMGLEKESAVARRNLVIGEWSCALTAESLAGEDDPANSRWWFCSSQEAVYRNVSAGYYFWSYKTEDCDQNPNWCFLRSVGDALPATFSAFGPDNPPHINAQETDEIKQLELPDIDTILGDLAGTFSSWFGLGAAPVYRRDRPHEHGNGYGHDDDDHFDAWYKHNGGIWQTEETQFEDFNQTKSAEEADSDSARLAINNGASQAKPMLNNMIDPATFIETLQSTSSYGAAANNDPAIMSEASARVRGYSDGFGLARKFAAFNLSKVGFTGQWISSNVRRLIENNELLNENIQTYSDHFGRGLQDAEAEVLTRKWMWETIFTNKGLGLACAGVIALESILTPLIVKYVPYTEIDWKAYMQQVKMFREGSITHYDQIEGDTGPLVYPAAHVYSYTALYHLTNAGTDIELAQYIFTGIYLLTLTLILDTSIHITFIGTI</sequence>
<evidence type="ECO:0000313" key="11">
    <source>
        <dbReference type="Proteomes" id="UP000310685"/>
    </source>
</evidence>
<dbReference type="InterPro" id="IPR050386">
    <property type="entry name" value="Glycosyl_hydrolase_5"/>
</dbReference>
<dbReference type="GO" id="GO:0009251">
    <property type="term" value="P:glucan catabolic process"/>
    <property type="evidence" value="ECO:0007669"/>
    <property type="project" value="TreeGrafter"/>
</dbReference>
<dbReference type="AlphaFoldDB" id="A0A4T0QS08"/>
<dbReference type="PANTHER" id="PTHR31297:SF43">
    <property type="entry name" value="GLUCAN 1,3-BETA-GLUCOSIDASE 3"/>
    <property type="match status" value="1"/>
</dbReference>
<evidence type="ECO:0000256" key="3">
    <source>
        <dbReference type="ARBA" id="ARBA00023295"/>
    </source>
</evidence>
<dbReference type="Proteomes" id="UP000307169">
    <property type="component" value="Unassembled WGS sequence"/>
</dbReference>
<keyword evidence="2 6" id="KW-0378">Hydrolase</keyword>
<dbReference type="Pfam" id="PF05208">
    <property type="entry name" value="ALG3"/>
    <property type="match status" value="1"/>
</dbReference>
<dbReference type="PANTHER" id="PTHR31297">
    <property type="entry name" value="GLUCAN ENDO-1,6-BETA-GLUCOSIDASE B"/>
    <property type="match status" value="1"/>
</dbReference>
<dbReference type="EMBL" id="SPRC01000070">
    <property type="protein sequence ID" value="TIB74660.1"/>
    <property type="molecule type" value="Genomic_DNA"/>
</dbReference>
<accession>A0A4T0QS08</accession>
<evidence type="ECO:0000256" key="1">
    <source>
        <dbReference type="ARBA" id="ARBA00005641"/>
    </source>
</evidence>
<feature type="chain" id="PRO_5044609255" evidence="4">
    <location>
        <begin position="18"/>
        <end position="756"/>
    </location>
</feature>
<dbReference type="SUPFAM" id="SSF51445">
    <property type="entry name" value="(Trans)glycosidases"/>
    <property type="match status" value="1"/>
</dbReference>
<dbReference type="InterPro" id="IPR017853">
    <property type="entry name" value="GH"/>
</dbReference>
<proteinExistence type="inferred from homology"/>
<reference evidence="9 10" key="1">
    <citation type="submission" date="2019-03" db="EMBL/GenBank/DDBJ databases">
        <title>Sequencing 25 genomes of Wallemia mellicola.</title>
        <authorList>
            <person name="Gostincar C."/>
        </authorList>
    </citation>
    <scope>NUCLEOTIDE SEQUENCE [LARGE SCALE GENOMIC DNA]</scope>
    <source>
        <strain evidence="7 10">EXF-1262</strain>
        <strain evidence="6 11">EXF-6152</strain>
        <strain evidence="8 9">EXF-8738</strain>
    </source>
</reference>
<dbReference type="EMBL" id="SPRH01000036">
    <property type="protein sequence ID" value="TIB98635.1"/>
    <property type="molecule type" value="Genomic_DNA"/>
</dbReference>
<name>A0A4T0QS08_9BASI</name>
<feature type="signal peptide" evidence="4">
    <location>
        <begin position="1"/>
        <end position="17"/>
    </location>
</feature>
<keyword evidence="3" id="KW-0326">Glycosidase</keyword>
<dbReference type="GO" id="GO:0009986">
    <property type="term" value="C:cell surface"/>
    <property type="evidence" value="ECO:0007669"/>
    <property type="project" value="TreeGrafter"/>
</dbReference>
<protein>
    <submittedName>
        <fullName evidence="6">Glycoside hydrolase</fullName>
    </submittedName>
</protein>
<evidence type="ECO:0000313" key="7">
    <source>
        <dbReference type="EMBL" id="TIB98635.1"/>
    </source>
</evidence>
<evidence type="ECO:0000313" key="10">
    <source>
        <dbReference type="Proteomes" id="UP000307169"/>
    </source>
</evidence>
<dbReference type="InterPro" id="IPR001547">
    <property type="entry name" value="Glyco_hydro_5"/>
</dbReference>
<dbReference type="InterPro" id="IPR007873">
    <property type="entry name" value="Glycosyltransferase_ALG3"/>
</dbReference>
<evidence type="ECO:0000259" key="5">
    <source>
        <dbReference type="Pfam" id="PF00150"/>
    </source>
</evidence>
<dbReference type="Proteomes" id="UP000310685">
    <property type="component" value="Unassembled WGS sequence"/>
</dbReference>
<gene>
    <name evidence="8" type="ORF">E3Q10_03892</name>
    <name evidence="7" type="ORF">E3Q17_02933</name>
    <name evidence="6" type="ORF">E3Q22_04126</name>
</gene>
<evidence type="ECO:0000313" key="6">
    <source>
        <dbReference type="EMBL" id="TIB74660.1"/>
    </source>
</evidence>
<keyword evidence="4" id="KW-0732">Signal</keyword>
<evidence type="ECO:0000313" key="8">
    <source>
        <dbReference type="EMBL" id="TIC24913.1"/>
    </source>
</evidence>
<dbReference type="Gene3D" id="3.20.20.80">
    <property type="entry name" value="Glycosidases"/>
    <property type="match status" value="1"/>
</dbReference>
<dbReference type="GO" id="GO:0005576">
    <property type="term" value="C:extracellular region"/>
    <property type="evidence" value="ECO:0007669"/>
    <property type="project" value="TreeGrafter"/>
</dbReference>
<evidence type="ECO:0000256" key="2">
    <source>
        <dbReference type="ARBA" id="ARBA00022801"/>
    </source>
</evidence>